<organism evidence="5 6">
    <name type="scientific">Microbacterium salsuginis</name>
    <dbReference type="NCBI Taxonomy" id="2722803"/>
    <lineage>
        <taxon>Bacteria</taxon>
        <taxon>Bacillati</taxon>
        <taxon>Actinomycetota</taxon>
        <taxon>Actinomycetes</taxon>
        <taxon>Micrococcales</taxon>
        <taxon>Microbacteriaceae</taxon>
        <taxon>Microbacterium</taxon>
    </lineage>
</organism>
<gene>
    <name evidence="5" type="ORF">HF576_12540</name>
</gene>
<dbReference type="CDD" id="cd06170">
    <property type="entry name" value="LuxR_C_like"/>
    <property type="match status" value="1"/>
</dbReference>
<dbReference type="PROSITE" id="PS50043">
    <property type="entry name" value="HTH_LUXR_2"/>
    <property type="match status" value="1"/>
</dbReference>
<dbReference type="Pfam" id="PF00196">
    <property type="entry name" value="GerE"/>
    <property type="match status" value="1"/>
</dbReference>
<dbReference type="InterPro" id="IPR027417">
    <property type="entry name" value="P-loop_NTPase"/>
</dbReference>
<evidence type="ECO:0000256" key="2">
    <source>
        <dbReference type="ARBA" id="ARBA00023125"/>
    </source>
</evidence>
<keyword evidence="1" id="KW-0805">Transcription regulation</keyword>
<evidence type="ECO:0000256" key="3">
    <source>
        <dbReference type="ARBA" id="ARBA00023163"/>
    </source>
</evidence>
<dbReference type="Pfam" id="PF13401">
    <property type="entry name" value="AAA_22"/>
    <property type="match status" value="1"/>
</dbReference>
<keyword evidence="6" id="KW-1185">Reference proteome</keyword>
<dbReference type="EMBL" id="JABACI010000004">
    <property type="protein sequence ID" value="NLP84680.1"/>
    <property type="molecule type" value="Genomic_DNA"/>
</dbReference>
<proteinExistence type="predicted"/>
<dbReference type="Proteomes" id="UP001429745">
    <property type="component" value="Unassembled WGS sequence"/>
</dbReference>
<dbReference type="SUPFAM" id="SSF52540">
    <property type="entry name" value="P-loop containing nucleoside triphosphate hydrolases"/>
    <property type="match status" value="1"/>
</dbReference>
<dbReference type="PANTHER" id="PTHR44688">
    <property type="entry name" value="DNA-BINDING TRANSCRIPTIONAL ACTIVATOR DEVR_DOSR"/>
    <property type="match status" value="1"/>
</dbReference>
<evidence type="ECO:0000259" key="4">
    <source>
        <dbReference type="PROSITE" id="PS50043"/>
    </source>
</evidence>
<feature type="domain" description="HTH luxR-type" evidence="4">
    <location>
        <begin position="776"/>
        <end position="841"/>
    </location>
</feature>
<dbReference type="SUPFAM" id="SSF46894">
    <property type="entry name" value="C-terminal effector domain of the bipartite response regulators"/>
    <property type="match status" value="1"/>
</dbReference>
<dbReference type="PRINTS" id="PR00038">
    <property type="entry name" value="HTHLUXR"/>
</dbReference>
<evidence type="ECO:0000256" key="1">
    <source>
        <dbReference type="ARBA" id="ARBA00023015"/>
    </source>
</evidence>
<dbReference type="Gene3D" id="1.10.10.10">
    <property type="entry name" value="Winged helix-like DNA-binding domain superfamily/Winged helix DNA-binding domain"/>
    <property type="match status" value="1"/>
</dbReference>
<dbReference type="InterPro" id="IPR000792">
    <property type="entry name" value="Tscrpt_reg_LuxR_C"/>
</dbReference>
<dbReference type="InterPro" id="IPR016032">
    <property type="entry name" value="Sig_transdc_resp-reg_C-effctor"/>
</dbReference>
<comment type="caution">
    <text evidence="5">The sequence shown here is derived from an EMBL/GenBank/DDBJ whole genome shotgun (WGS) entry which is preliminary data.</text>
</comment>
<name>A0ABX1KDJ1_9MICO</name>
<keyword evidence="3" id="KW-0804">Transcription</keyword>
<dbReference type="InterPro" id="IPR036388">
    <property type="entry name" value="WH-like_DNA-bd_sf"/>
</dbReference>
<reference evidence="5 6" key="1">
    <citation type="submission" date="2020-04" db="EMBL/GenBank/DDBJ databases">
        <title>CFH 90308 Microbacterium sp.</title>
        <authorList>
            <person name="Nie G."/>
            <person name="Ming H."/>
            <person name="Xia T."/>
        </authorList>
    </citation>
    <scope>NUCLEOTIDE SEQUENCE [LARGE SCALE GENOMIC DNA]</scope>
    <source>
        <strain evidence="5 6">CFH 90308</strain>
    </source>
</reference>
<evidence type="ECO:0000313" key="6">
    <source>
        <dbReference type="Proteomes" id="UP001429745"/>
    </source>
</evidence>
<dbReference type="InterPro" id="IPR049945">
    <property type="entry name" value="AAA_22"/>
</dbReference>
<protein>
    <submittedName>
        <fullName evidence="5">Helix-turn-helix transcriptional regulator</fullName>
    </submittedName>
</protein>
<accession>A0ABX1KDJ1</accession>
<keyword evidence="2" id="KW-0238">DNA-binding</keyword>
<dbReference type="Gene3D" id="3.40.50.300">
    <property type="entry name" value="P-loop containing nucleotide triphosphate hydrolases"/>
    <property type="match status" value="1"/>
</dbReference>
<dbReference type="PANTHER" id="PTHR44688:SF16">
    <property type="entry name" value="DNA-BINDING TRANSCRIPTIONAL ACTIVATOR DEVR_DOSR"/>
    <property type="match status" value="1"/>
</dbReference>
<evidence type="ECO:0000313" key="5">
    <source>
        <dbReference type="EMBL" id="NLP84680.1"/>
    </source>
</evidence>
<dbReference type="RefSeq" id="WP_168913171.1">
    <property type="nucleotide sequence ID" value="NZ_JABACI010000004.1"/>
</dbReference>
<sequence length="847" mass="92923">MFEVWLTQRLDVGVPRVPSDVISRRRVLELLDAGAPLTVLRGACGAGKTVVLREWAQRGPRDGSRLMWITATTDRADRAGLASVILQRLGRADAHELDVTAGWHAVRNVLADLDEPVTIVLDDAAILERDALVELCATVAAHPQLRVVAASNRQTVLDSDGLSLLVDRSVIGPLELMFDEDEIRRALDVDAEVGRKILSATNGFPAIIHAMARHRPRGEEPLADAALEAVAEYMRIRIARSGYDPALISAFLKVSFADAVDVPLARDLAGDARVESFLDDAETYGFGSWSRQDSRRMFRFAPFARELLRRELERRHASELPRLRQTYAEWALGHGRPVVALRVAVEGGELPLARRVVMASWYELLNHGMSVRGILGPIPLARLREEPLLVMLLAICYNGVRVRRVRGLQLFRLAVSAANSQRSDLDAADRLFIWVAESVALRVLGMHERAATVAVRALRLLVDTPEDQQETYAEQVPLLCAQLGISLYYGGSRRQAIECFAYGAALAAAGVHEHAISNLAMLSGIHALDGDLPEARHYVQLIRDGGWGPRYLDGYRGTFYRVAEAVLALEEGDIERAAEHVAAFEAHRATSEHWLTMAVVEMLVSLRFDRPAMASARLESFVQLRGREGHGASARRVLSRPRAILHLAQGNPEAAKAVLHKDAPEDRFETVVERARIALVDDRPRDTLRILSQPRPRTTAARVRAEAAALRTAALLRTGNDGAADQEARHLGALLDDRELSLPLALLPPTDAQAVWALLHSRALSAIEPVESALPHSTARPALTERELIVLRALPSGRPLTAIATDLGVSPNTVKTQVKSVYRKLGVAGREEAVAEAVARHLLAGHD</sequence>
<dbReference type="SMART" id="SM00421">
    <property type="entry name" value="HTH_LUXR"/>
    <property type="match status" value="1"/>
</dbReference>